<keyword evidence="2" id="KW-1185">Reference proteome</keyword>
<dbReference type="EMBL" id="SRLO01000226">
    <property type="protein sequence ID" value="TNN66006.1"/>
    <property type="molecule type" value="Genomic_DNA"/>
</dbReference>
<name>A0A4Z2HJR3_9TELE</name>
<sequence>MQAEDVDSSLLPPADQLLTGGLHQNDVFHRVLPVPDTVQDQVDFVHHVAHDEVANRREGLGPCRQVVGCRGGHCPHADQHRGGHAPDVLADVIKIWQLQPPQEVLTQHDAAVEKPDECVFLRKVSRSVDVGGVENCVRANERGLAVFGVLEVRV</sequence>
<proteinExistence type="predicted"/>
<organism evidence="1 2">
    <name type="scientific">Liparis tanakae</name>
    <name type="common">Tanaka's snailfish</name>
    <dbReference type="NCBI Taxonomy" id="230148"/>
    <lineage>
        <taxon>Eukaryota</taxon>
        <taxon>Metazoa</taxon>
        <taxon>Chordata</taxon>
        <taxon>Craniata</taxon>
        <taxon>Vertebrata</taxon>
        <taxon>Euteleostomi</taxon>
        <taxon>Actinopterygii</taxon>
        <taxon>Neopterygii</taxon>
        <taxon>Teleostei</taxon>
        <taxon>Neoteleostei</taxon>
        <taxon>Acanthomorphata</taxon>
        <taxon>Eupercaria</taxon>
        <taxon>Perciformes</taxon>
        <taxon>Cottioidei</taxon>
        <taxon>Cottales</taxon>
        <taxon>Liparidae</taxon>
        <taxon>Liparis</taxon>
    </lineage>
</organism>
<gene>
    <name evidence="1" type="ORF">EYF80_023762</name>
</gene>
<reference evidence="1 2" key="1">
    <citation type="submission" date="2019-03" db="EMBL/GenBank/DDBJ databases">
        <title>First draft genome of Liparis tanakae, snailfish: a comprehensive survey of snailfish specific genes.</title>
        <authorList>
            <person name="Kim W."/>
            <person name="Song I."/>
            <person name="Jeong J.-H."/>
            <person name="Kim D."/>
            <person name="Kim S."/>
            <person name="Ryu S."/>
            <person name="Song J.Y."/>
            <person name="Lee S.K."/>
        </authorList>
    </citation>
    <scope>NUCLEOTIDE SEQUENCE [LARGE SCALE GENOMIC DNA]</scope>
    <source>
        <tissue evidence="1">Muscle</tissue>
    </source>
</reference>
<evidence type="ECO:0000313" key="2">
    <source>
        <dbReference type="Proteomes" id="UP000314294"/>
    </source>
</evidence>
<accession>A0A4Z2HJR3</accession>
<dbReference type="Proteomes" id="UP000314294">
    <property type="component" value="Unassembled WGS sequence"/>
</dbReference>
<dbReference type="AlphaFoldDB" id="A0A4Z2HJR3"/>
<comment type="caution">
    <text evidence="1">The sequence shown here is derived from an EMBL/GenBank/DDBJ whole genome shotgun (WGS) entry which is preliminary data.</text>
</comment>
<evidence type="ECO:0000313" key="1">
    <source>
        <dbReference type="EMBL" id="TNN66006.1"/>
    </source>
</evidence>
<protein>
    <submittedName>
        <fullName evidence="1">Uncharacterized protein</fullName>
    </submittedName>
</protein>